<dbReference type="Proteomes" id="UP000630718">
    <property type="component" value="Unassembled WGS sequence"/>
</dbReference>
<keyword evidence="1" id="KW-0805">Transcription regulation</keyword>
<comment type="caution">
    <text evidence="6">The sequence shown here is derived from an EMBL/GenBank/DDBJ whole genome shotgun (WGS) entry which is preliminary data.</text>
</comment>
<dbReference type="InterPro" id="IPR035418">
    <property type="entry name" value="AraC-bd_2"/>
</dbReference>
<dbReference type="AlphaFoldDB" id="A0A919AI50"/>
<dbReference type="GO" id="GO:0003700">
    <property type="term" value="F:DNA-binding transcription factor activity"/>
    <property type="evidence" value="ECO:0007669"/>
    <property type="project" value="InterPro"/>
</dbReference>
<dbReference type="Pfam" id="PF14525">
    <property type="entry name" value="AraC_binding_2"/>
    <property type="match status" value="1"/>
</dbReference>
<evidence type="ECO:0000256" key="2">
    <source>
        <dbReference type="ARBA" id="ARBA00023125"/>
    </source>
</evidence>
<gene>
    <name evidence="6" type="ORF">GCM10018772_36140</name>
</gene>
<evidence type="ECO:0000313" key="6">
    <source>
        <dbReference type="EMBL" id="GHF07858.1"/>
    </source>
</evidence>
<dbReference type="Pfam" id="PF12833">
    <property type="entry name" value="HTH_18"/>
    <property type="match status" value="1"/>
</dbReference>
<evidence type="ECO:0000256" key="4">
    <source>
        <dbReference type="SAM" id="MobiDB-lite"/>
    </source>
</evidence>
<evidence type="ECO:0000256" key="1">
    <source>
        <dbReference type="ARBA" id="ARBA00023015"/>
    </source>
</evidence>
<dbReference type="EMBL" id="BNBI01000007">
    <property type="protein sequence ID" value="GHF07858.1"/>
    <property type="molecule type" value="Genomic_DNA"/>
</dbReference>
<organism evidence="6 7">
    <name type="scientific">Streptomyces fumanus</name>
    <dbReference type="NCBI Taxonomy" id="67302"/>
    <lineage>
        <taxon>Bacteria</taxon>
        <taxon>Bacillati</taxon>
        <taxon>Actinomycetota</taxon>
        <taxon>Actinomycetes</taxon>
        <taxon>Kitasatosporales</taxon>
        <taxon>Streptomycetaceae</taxon>
        <taxon>Streptomyces</taxon>
    </lineage>
</organism>
<accession>A0A919AI50</accession>
<dbReference type="PRINTS" id="PR00032">
    <property type="entry name" value="HTHARAC"/>
</dbReference>
<dbReference type="InterPro" id="IPR018060">
    <property type="entry name" value="HTH_AraC"/>
</dbReference>
<dbReference type="Gene3D" id="1.10.10.60">
    <property type="entry name" value="Homeodomain-like"/>
    <property type="match status" value="1"/>
</dbReference>
<reference evidence="6" key="1">
    <citation type="journal article" date="2014" name="Int. J. Syst. Evol. Microbiol.">
        <title>Complete genome sequence of Corynebacterium casei LMG S-19264T (=DSM 44701T), isolated from a smear-ripened cheese.</title>
        <authorList>
            <consortium name="US DOE Joint Genome Institute (JGI-PGF)"/>
            <person name="Walter F."/>
            <person name="Albersmeier A."/>
            <person name="Kalinowski J."/>
            <person name="Ruckert C."/>
        </authorList>
    </citation>
    <scope>NUCLEOTIDE SEQUENCE</scope>
    <source>
        <strain evidence="6">JCM 4477</strain>
    </source>
</reference>
<dbReference type="RefSeq" id="WP_190205317.1">
    <property type="nucleotide sequence ID" value="NZ_BNBI01000007.1"/>
</dbReference>
<reference evidence="6" key="2">
    <citation type="submission" date="2020-09" db="EMBL/GenBank/DDBJ databases">
        <authorList>
            <person name="Sun Q."/>
            <person name="Ohkuma M."/>
        </authorList>
    </citation>
    <scope>NUCLEOTIDE SEQUENCE</scope>
    <source>
        <strain evidence="6">JCM 4477</strain>
    </source>
</reference>
<keyword evidence="7" id="KW-1185">Reference proteome</keyword>
<evidence type="ECO:0000259" key="5">
    <source>
        <dbReference type="PROSITE" id="PS01124"/>
    </source>
</evidence>
<sequence length="359" mass="38981">MGAFPTTEAVPEHRGTACWHDAVSDTFAAAEVSVPRGEGEGTLSTSRLGRVRAATVRGGRMRLRWPAARPDAPHGDRPLVVVTPVEGLLVVDQGEGSTHLVPGATGFCDLARPTRIDFLRGYHVKCLVVPRRLLGLAEGDLRRLTTAPALPGTPSGALLRPLLTQMVDTAPALARGTGEALVRHVVDLISVLAQERLHDGAADVPDTARDLLARIREHIDRHLGDPDLTPESIARAHRISVRYLHRLFEHEDTTVSRWVRRRRLQECRRELARRQAAGRTVSAVARQWGFTSPAHFSRAFRAMYGMSPAEWRRSALEGGGAARPEPVAGPPAEVWPVRPRLAPPSGVRGRLGGPLGTVA</sequence>
<evidence type="ECO:0000313" key="7">
    <source>
        <dbReference type="Proteomes" id="UP000630718"/>
    </source>
</evidence>
<dbReference type="InterPro" id="IPR050204">
    <property type="entry name" value="AraC_XylS_family_regulators"/>
</dbReference>
<dbReference type="PANTHER" id="PTHR46796">
    <property type="entry name" value="HTH-TYPE TRANSCRIPTIONAL ACTIVATOR RHAS-RELATED"/>
    <property type="match status" value="1"/>
</dbReference>
<feature type="compositionally biased region" description="Gly residues" evidence="4">
    <location>
        <begin position="349"/>
        <end position="359"/>
    </location>
</feature>
<proteinExistence type="predicted"/>
<dbReference type="SMART" id="SM00342">
    <property type="entry name" value="HTH_ARAC"/>
    <property type="match status" value="1"/>
</dbReference>
<protein>
    <recommendedName>
        <fullName evidence="5">HTH araC/xylS-type domain-containing protein</fullName>
    </recommendedName>
</protein>
<dbReference type="GO" id="GO:0043565">
    <property type="term" value="F:sequence-specific DNA binding"/>
    <property type="evidence" value="ECO:0007669"/>
    <property type="project" value="InterPro"/>
</dbReference>
<dbReference type="InterPro" id="IPR009057">
    <property type="entry name" value="Homeodomain-like_sf"/>
</dbReference>
<evidence type="ECO:0000256" key="3">
    <source>
        <dbReference type="ARBA" id="ARBA00023163"/>
    </source>
</evidence>
<name>A0A919AI50_9ACTN</name>
<dbReference type="SUPFAM" id="SSF46689">
    <property type="entry name" value="Homeodomain-like"/>
    <property type="match status" value="1"/>
</dbReference>
<dbReference type="PANTHER" id="PTHR46796:SF6">
    <property type="entry name" value="ARAC SUBFAMILY"/>
    <property type="match status" value="1"/>
</dbReference>
<dbReference type="PROSITE" id="PS01124">
    <property type="entry name" value="HTH_ARAC_FAMILY_2"/>
    <property type="match status" value="1"/>
</dbReference>
<dbReference type="InterPro" id="IPR020449">
    <property type="entry name" value="Tscrpt_reg_AraC-type_HTH"/>
</dbReference>
<keyword evidence="2" id="KW-0238">DNA-binding</keyword>
<feature type="domain" description="HTH araC/xylS-type" evidence="5">
    <location>
        <begin position="213"/>
        <end position="314"/>
    </location>
</feature>
<keyword evidence="3" id="KW-0804">Transcription</keyword>
<feature type="region of interest" description="Disordered" evidence="4">
    <location>
        <begin position="317"/>
        <end position="359"/>
    </location>
</feature>